<name>A0A521BJR0_9SPHI</name>
<keyword evidence="6" id="KW-0472">Membrane</keyword>
<keyword evidence="7" id="KW-0998">Cell outer membrane</keyword>
<evidence type="ECO:0000256" key="1">
    <source>
        <dbReference type="ARBA" id="ARBA00004442"/>
    </source>
</evidence>
<dbReference type="InterPro" id="IPR051906">
    <property type="entry name" value="TolC-like"/>
</dbReference>
<protein>
    <submittedName>
        <fullName evidence="8">Outer membrane efflux protein</fullName>
    </submittedName>
</protein>
<proteinExistence type="inferred from homology"/>
<gene>
    <name evidence="8" type="ORF">SAMN06265350_102255</name>
</gene>
<evidence type="ECO:0000256" key="2">
    <source>
        <dbReference type="ARBA" id="ARBA00007613"/>
    </source>
</evidence>
<dbReference type="EMBL" id="FXSZ01000002">
    <property type="protein sequence ID" value="SMO47388.1"/>
    <property type="molecule type" value="Genomic_DNA"/>
</dbReference>
<dbReference type="PANTHER" id="PTHR30026:SF20">
    <property type="entry name" value="OUTER MEMBRANE PROTEIN TOLC"/>
    <property type="match status" value="1"/>
</dbReference>
<comment type="similarity">
    <text evidence="2">Belongs to the outer membrane factor (OMF) (TC 1.B.17) family.</text>
</comment>
<dbReference type="OrthoDB" id="940457at2"/>
<accession>A0A521BJR0</accession>
<keyword evidence="3" id="KW-0813">Transport</keyword>
<dbReference type="Gene3D" id="1.20.1600.10">
    <property type="entry name" value="Outer membrane efflux proteins (OEP)"/>
    <property type="match status" value="1"/>
</dbReference>
<dbReference type="GO" id="GO:0009279">
    <property type="term" value="C:cell outer membrane"/>
    <property type="evidence" value="ECO:0007669"/>
    <property type="project" value="UniProtKB-SubCell"/>
</dbReference>
<evidence type="ECO:0000256" key="4">
    <source>
        <dbReference type="ARBA" id="ARBA00022452"/>
    </source>
</evidence>
<dbReference type="AlphaFoldDB" id="A0A521BJR0"/>
<dbReference type="RefSeq" id="WP_142601793.1">
    <property type="nucleotide sequence ID" value="NZ_FXSZ01000002.1"/>
</dbReference>
<reference evidence="8 9" key="1">
    <citation type="submission" date="2017-05" db="EMBL/GenBank/DDBJ databases">
        <authorList>
            <person name="Varghese N."/>
            <person name="Submissions S."/>
        </authorList>
    </citation>
    <scope>NUCLEOTIDE SEQUENCE [LARGE SCALE GENOMIC DNA]</scope>
    <source>
        <strain evidence="8 9">DSM 21342</strain>
    </source>
</reference>
<dbReference type="SUPFAM" id="SSF56954">
    <property type="entry name" value="Outer membrane efflux proteins (OEP)"/>
    <property type="match status" value="1"/>
</dbReference>
<sequence length="488" mass="56450">MNKNFLSLVSLLITFTTVKAQSDLLLLKDVVRKAQVQSPAYFRARNMALNHMYSYNVYKAGLLPRFQLEGVVTDYSKAISKVQQPDGTNDFRNSEQNSSSVGLSATQNIGLTGGTLTLNSSWLRNDVFNPESRLNYYSVPFSVRYNQPVLLYNRYKWENKIQPLLYEESRRQYVEDMESVALQTNSLYFNALTAQIELGIAKINVANTDTLYKIARGRYEIGKIAENDLLQMELGYLNAQNSLEQLKLKLEITYQELKRFLDLPVSKEIELNIPDKVPQIQVPVEKALSEAKENRQSVLSFRRKRLEAERDIAEARSENGFNINLAANIGKSQQSTDLNNLYRNSLPQQNLQIGISVPLLDWGQTKSRIKQAKANKELIEVDVKQEETNFDQEIYLQVMQFNMQNKQLLIAAKADTIAEKRYEVTKQRYYIGKISITELNLAQTEKDQAKQLFINALRVYWNSYFTIRRLTLYDFEENKKINFQLKEN</sequence>
<evidence type="ECO:0000313" key="8">
    <source>
        <dbReference type="EMBL" id="SMO47388.1"/>
    </source>
</evidence>
<evidence type="ECO:0000256" key="7">
    <source>
        <dbReference type="ARBA" id="ARBA00023237"/>
    </source>
</evidence>
<evidence type="ECO:0000256" key="5">
    <source>
        <dbReference type="ARBA" id="ARBA00022692"/>
    </source>
</evidence>
<keyword evidence="5" id="KW-0812">Transmembrane</keyword>
<comment type="subcellular location">
    <subcellularLocation>
        <location evidence="1">Cell outer membrane</location>
    </subcellularLocation>
</comment>
<dbReference type="GO" id="GO:1990281">
    <property type="term" value="C:efflux pump complex"/>
    <property type="evidence" value="ECO:0007669"/>
    <property type="project" value="TreeGrafter"/>
</dbReference>
<dbReference type="GO" id="GO:0015288">
    <property type="term" value="F:porin activity"/>
    <property type="evidence" value="ECO:0007669"/>
    <property type="project" value="TreeGrafter"/>
</dbReference>
<keyword evidence="4" id="KW-1134">Transmembrane beta strand</keyword>
<evidence type="ECO:0000256" key="6">
    <source>
        <dbReference type="ARBA" id="ARBA00023136"/>
    </source>
</evidence>
<organism evidence="8 9">
    <name type="scientific">Solitalea koreensis</name>
    <dbReference type="NCBI Taxonomy" id="543615"/>
    <lineage>
        <taxon>Bacteria</taxon>
        <taxon>Pseudomonadati</taxon>
        <taxon>Bacteroidota</taxon>
        <taxon>Sphingobacteriia</taxon>
        <taxon>Sphingobacteriales</taxon>
        <taxon>Sphingobacteriaceae</taxon>
        <taxon>Solitalea</taxon>
    </lineage>
</organism>
<dbReference type="Proteomes" id="UP000315971">
    <property type="component" value="Unassembled WGS sequence"/>
</dbReference>
<evidence type="ECO:0000313" key="9">
    <source>
        <dbReference type="Proteomes" id="UP000315971"/>
    </source>
</evidence>
<keyword evidence="9" id="KW-1185">Reference proteome</keyword>
<evidence type="ECO:0000256" key="3">
    <source>
        <dbReference type="ARBA" id="ARBA00022448"/>
    </source>
</evidence>
<dbReference type="GO" id="GO:0015562">
    <property type="term" value="F:efflux transmembrane transporter activity"/>
    <property type="evidence" value="ECO:0007669"/>
    <property type="project" value="InterPro"/>
</dbReference>
<dbReference type="PANTHER" id="PTHR30026">
    <property type="entry name" value="OUTER MEMBRANE PROTEIN TOLC"/>
    <property type="match status" value="1"/>
</dbReference>
<dbReference type="Pfam" id="PF02321">
    <property type="entry name" value="OEP"/>
    <property type="match status" value="2"/>
</dbReference>
<dbReference type="InterPro" id="IPR003423">
    <property type="entry name" value="OMP_efflux"/>
</dbReference>